<gene>
    <name evidence="8" type="ORF">W97_02245</name>
</gene>
<dbReference type="GO" id="GO:0070139">
    <property type="term" value="F:SUMO-specific endopeptidase activity"/>
    <property type="evidence" value="ECO:0007669"/>
    <property type="project" value="TreeGrafter"/>
</dbReference>
<keyword evidence="3" id="KW-0645">Protease</keyword>
<dbReference type="Gene3D" id="3.30.310.130">
    <property type="entry name" value="Ubiquitin-related"/>
    <property type="match status" value="2"/>
</dbReference>
<feature type="compositionally biased region" description="Polar residues" evidence="6">
    <location>
        <begin position="424"/>
        <end position="436"/>
    </location>
</feature>
<comment type="similarity">
    <text evidence="1">Belongs to the peptidase C48 family.</text>
</comment>
<feature type="compositionally biased region" description="Polar residues" evidence="6">
    <location>
        <begin position="211"/>
        <end position="227"/>
    </location>
</feature>
<evidence type="ECO:0000256" key="1">
    <source>
        <dbReference type="ARBA" id="ARBA00005234"/>
    </source>
</evidence>
<feature type="region of interest" description="Disordered" evidence="6">
    <location>
        <begin position="424"/>
        <end position="449"/>
    </location>
</feature>
<dbReference type="InterPro" id="IPR051947">
    <property type="entry name" value="Sentrin-specific_protease"/>
</dbReference>
<dbReference type="InterPro" id="IPR038765">
    <property type="entry name" value="Papain-like_cys_pep_sf"/>
</dbReference>
<dbReference type="GO" id="GO:0005634">
    <property type="term" value="C:nucleus"/>
    <property type="evidence" value="ECO:0007669"/>
    <property type="project" value="TreeGrafter"/>
</dbReference>
<feature type="region of interest" description="Disordered" evidence="6">
    <location>
        <begin position="270"/>
        <end position="411"/>
    </location>
</feature>
<evidence type="ECO:0000256" key="2">
    <source>
        <dbReference type="ARBA" id="ARBA00022553"/>
    </source>
</evidence>
<feature type="compositionally biased region" description="Low complexity" evidence="6">
    <location>
        <begin position="713"/>
        <end position="722"/>
    </location>
</feature>
<keyword evidence="4" id="KW-0833">Ubl conjugation pathway</keyword>
<evidence type="ECO:0000256" key="6">
    <source>
        <dbReference type="SAM" id="MobiDB-lite"/>
    </source>
</evidence>
<sequence>MIRSESPPSLHKSLPAPPRDIEESLEEGRNTFHIYIDENTESPAHAQPTRTANIETSPRLRRKQSIPEDEWRLMGDYRTPRNAIPIAMPGALYHKPKGPNFQPMNTLKGSNRPATQQIPRRPGYGKKTSHAFSPQTLAFETHRGDNVPPQETYHDFPDRDNTSTKRRKIQDRPTREPPTSSPVHVLDSDDEVAPPESIQNRTVTRVPPSVFSATAPRTQPSHASNRKSPLESFGLQSEFREVNGRVDPRPAKKQRVTVFEKNLPKSELAVSKAVKPARRAPQSSPIVVEDDSTQPDSRGTDLSKGLSLILKDADRRPVRDETRERHHDTMSPYFLNGGSEVAESAPREAKTPSTNGKLRRPRPLNGERSPPLHSVKDRQMAAAQAARAAREANAYDSPDELQSNITVGSSSATVRPPVEIVNAQAQSPQKNLTHRLSISPEPAPKTVRSPNDIQRTEFVRSRKVAIDPPAVKPKSRRKIEQPPIVWPLLIYGADGLTLVREDLQLHWYTDRRLGVVTVDEQPPNFEDTAACIYPRKIQRAVRGPPDCAKVQLSGSRGQDVSYSRDLAFAQPSDLNEFMTNLEDATKGTLRIVAKPNGAMNKHFINISANPYQEVGSVDAPVDEGEEIKLLKQRVHNTATKAGGLDVGQEPSFQPAKPKLISQMRVDAQDPKPPLSSARKNTGSARLNAVAADLTGYRRDVPDRATISQGSPVRRSSTRTTSSKAIVKRQKSPSPSLIVDPCEEKYSLAHGLGPKWEQPVVFSLTGRKRAVVEFEDLERLDDGEFLNDNIISFYILLREHEARQRGLSERTVYSFNTYFYSQLAPKGQKGINYAAVQRWTAKDDLFNYDYIIVPVNEDAHWYVAIICNLPNISRVFHSGPKEDDVSSAKDPEVEEVGSRIITATSSPVRTAKFDDADNDAQPQKNGVLEDAVSRMSIDSDNEDGHREPTDKGPRPAAAEAIGPPHEESAEWPDPTENEPPRASSPFRSEDAAEETKSAKRAKKSPRKKQKPVGKKYDPSDPVIIILDSLGVAHNKTARNLKDYIIEEGKAKRSLDIDIKDLEAMTARNIPLQDNFCDCGLFLLGYVEKFLQNPTEFVRKVLTRDMDADKDWPEMDPRQMRHNIREILQQEYRKQADARLAEKEKRKAELKRKRREKEQLANGAAAQPTSSQPAPDAPPNSQPAPEQPKAPERIKAPEQPKTPKAAPTPPPSKVHPDVVIYHTPAKPKVRKAPVTSESNPTKPRQKPLPQAPETAEEQTLVGRLLATLNSQQEDDEMLDQPQEPRPEHEESVIEIPDSQPSQRGQVSPEMSFRGQLNPAVTPGDRKGRKRSRELT</sequence>
<feature type="region of interest" description="Disordered" evidence="6">
    <location>
        <begin position="879"/>
        <end position="1016"/>
    </location>
</feature>
<feature type="region of interest" description="Disordered" evidence="6">
    <location>
        <begin position="700"/>
        <end position="736"/>
    </location>
</feature>
<evidence type="ECO:0000313" key="8">
    <source>
        <dbReference type="EMBL" id="EON63019.1"/>
    </source>
</evidence>
<dbReference type="EMBL" id="JH767561">
    <property type="protein sequence ID" value="EON63019.1"/>
    <property type="molecule type" value="Genomic_DNA"/>
</dbReference>
<feature type="region of interest" description="Disordered" evidence="6">
    <location>
        <begin position="105"/>
        <end position="236"/>
    </location>
</feature>
<feature type="compositionally biased region" description="Polar residues" evidence="6">
    <location>
        <begin position="105"/>
        <end position="118"/>
    </location>
</feature>
<evidence type="ECO:0000259" key="7">
    <source>
        <dbReference type="PROSITE" id="PS50600"/>
    </source>
</evidence>
<feature type="compositionally biased region" description="Basic and acidic residues" evidence="6">
    <location>
        <begin position="152"/>
        <end position="163"/>
    </location>
</feature>
<feature type="compositionally biased region" description="Low complexity" evidence="6">
    <location>
        <begin position="381"/>
        <end position="394"/>
    </location>
</feature>
<dbReference type="OMA" id="SIFAVEW"/>
<dbReference type="Pfam" id="PF02902">
    <property type="entry name" value="Peptidase_C48"/>
    <property type="match status" value="1"/>
</dbReference>
<feature type="region of interest" description="Disordered" evidence="6">
    <location>
        <begin position="1134"/>
        <end position="1333"/>
    </location>
</feature>
<dbReference type="InterPro" id="IPR003653">
    <property type="entry name" value="Peptidase_C48_C"/>
</dbReference>
<feature type="compositionally biased region" description="Basic and acidic residues" evidence="6">
    <location>
        <begin position="19"/>
        <end position="30"/>
    </location>
</feature>
<feature type="compositionally biased region" description="Basic and acidic residues" evidence="6">
    <location>
        <begin position="941"/>
        <end position="952"/>
    </location>
</feature>
<feature type="compositionally biased region" description="Basic and acidic residues" evidence="6">
    <location>
        <begin position="1280"/>
        <end position="1289"/>
    </location>
</feature>
<evidence type="ECO:0000256" key="3">
    <source>
        <dbReference type="ARBA" id="ARBA00022670"/>
    </source>
</evidence>
<dbReference type="SUPFAM" id="SSF54001">
    <property type="entry name" value="Cysteine proteinases"/>
    <property type="match status" value="1"/>
</dbReference>
<feature type="compositionally biased region" description="Basic residues" evidence="6">
    <location>
        <begin position="997"/>
        <end position="1012"/>
    </location>
</feature>
<feature type="region of interest" description="Disordered" evidence="6">
    <location>
        <begin position="1"/>
        <end position="67"/>
    </location>
</feature>
<dbReference type="HOGENOM" id="CLU_265398_0_0_1"/>
<keyword evidence="5" id="KW-0378">Hydrolase</keyword>
<dbReference type="PROSITE" id="PS50600">
    <property type="entry name" value="ULP_PROTEASE"/>
    <property type="match status" value="1"/>
</dbReference>
<feature type="compositionally biased region" description="Basic and acidic residues" evidence="6">
    <location>
        <begin position="1187"/>
        <end position="1196"/>
    </location>
</feature>
<feature type="compositionally biased region" description="Basic and acidic residues" evidence="6">
    <location>
        <begin position="879"/>
        <end position="890"/>
    </location>
</feature>
<keyword evidence="2" id="KW-0597">Phosphoprotein</keyword>
<evidence type="ECO:0000256" key="5">
    <source>
        <dbReference type="ARBA" id="ARBA00022801"/>
    </source>
</evidence>
<dbReference type="RefSeq" id="XP_007778336.1">
    <property type="nucleotide sequence ID" value="XM_007780146.1"/>
</dbReference>
<dbReference type="PANTHER" id="PTHR46896">
    <property type="entry name" value="SENTRIN-SPECIFIC PROTEASE"/>
    <property type="match status" value="1"/>
</dbReference>
<name>R7YMH4_CONA1</name>
<dbReference type="PANTHER" id="PTHR46896:SF3">
    <property type="entry name" value="FI06413P-RELATED"/>
    <property type="match status" value="1"/>
</dbReference>
<dbReference type="STRING" id="1168221.R7YMH4"/>
<feature type="compositionally biased region" description="Low complexity" evidence="6">
    <location>
        <begin position="1162"/>
        <end position="1172"/>
    </location>
</feature>
<dbReference type="OrthoDB" id="442460at2759"/>
<dbReference type="GeneID" id="19899556"/>
<protein>
    <recommendedName>
        <fullName evidence="7">Ubiquitin-like protease family profile domain-containing protein</fullName>
    </recommendedName>
</protein>
<dbReference type="eggNOG" id="KOG0779">
    <property type="taxonomic scope" value="Eukaryota"/>
</dbReference>
<feature type="compositionally biased region" description="Basic and acidic residues" evidence="6">
    <location>
        <begin position="311"/>
        <end position="329"/>
    </location>
</feature>
<feature type="domain" description="Ubiquitin-like protease family profile" evidence="7">
    <location>
        <begin position="769"/>
        <end position="1088"/>
    </location>
</feature>
<reference evidence="9" key="1">
    <citation type="submission" date="2012-06" db="EMBL/GenBank/DDBJ databases">
        <title>The genome sequence of Coniosporium apollinis CBS 100218.</title>
        <authorList>
            <consortium name="The Broad Institute Genome Sequencing Platform"/>
            <person name="Cuomo C."/>
            <person name="Gorbushina A."/>
            <person name="Noack S."/>
            <person name="Walker B."/>
            <person name="Young S.K."/>
            <person name="Zeng Q."/>
            <person name="Gargeya S."/>
            <person name="Fitzgerald M."/>
            <person name="Haas B."/>
            <person name="Abouelleil A."/>
            <person name="Alvarado L."/>
            <person name="Arachchi H.M."/>
            <person name="Berlin A.M."/>
            <person name="Chapman S.B."/>
            <person name="Goldberg J."/>
            <person name="Griggs A."/>
            <person name="Gujja S."/>
            <person name="Hansen M."/>
            <person name="Howarth C."/>
            <person name="Imamovic A."/>
            <person name="Larimer J."/>
            <person name="McCowan C."/>
            <person name="Montmayeur A."/>
            <person name="Murphy C."/>
            <person name="Neiman D."/>
            <person name="Pearson M."/>
            <person name="Priest M."/>
            <person name="Roberts A."/>
            <person name="Saif S."/>
            <person name="Shea T."/>
            <person name="Sisk P."/>
            <person name="Sykes S."/>
            <person name="Wortman J."/>
            <person name="Nusbaum C."/>
            <person name="Birren B."/>
        </authorList>
    </citation>
    <scope>NUCLEOTIDE SEQUENCE [LARGE SCALE GENOMIC DNA]</scope>
    <source>
        <strain evidence="9">CBS 100218</strain>
    </source>
</reference>
<accession>R7YMH4</accession>
<dbReference type="GO" id="GO:0006508">
    <property type="term" value="P:proteolysis"/>
    <property type="evidence" value="ECO:0007669"/>
    <property type="project" value="UniProtKB-KW"/>
</dbReference>
<feature type="compositionally biased region" description="Basic residues" evidence="6">
    <location>
        <begin position="1324"/>
        <end position="1333"/>
    </location>
</feature>
<feature type="compositionally biased region" description="Polar residues" evidence="6">
    <location>
        <begin position="400"/>
        <end position="411"/>
    </location>
</feature>
<organism evidence="8 9">
    <name type="scientific">Coniosporium apollinis (strain CBS 100218)</name>
    <name type="common">Rock-inhabiting black yeast</name>
    <dbReference type="NCBI Taxonomy" id="1168221"/>
    <lineage>
        <taxon>Eukaryota</taxon>
        <taxon>Fungi</taxon>
        <taxon>Dikarya</taxon>
        <taxon>Ascomycota</taxon>
        <taxon>Pezizomycotina</taxon>
        <taxon>Dothideomycetes</taxon>
        <taxon>Dothideomycetes incertae sedis</taxon>
        <taxon>Coniosporium</taxon>
    </lineage>
</organism>
<keyword evidence="9" id="KW-1185">Reference proteome</keyword>
<dbReference type="GO" id="GO:0016926">
    <property type="term" value="P:protein desumoylation"/>
    <property type="evidence" value="ECO:0007669"/>
    <property type="project" value="TreeGrafter"/>
</dbReference>
<evidence type="ECO:0000256" key="4">
    <source>
        <dbReference type="ARBA" id="ARBA00022786"/>
    </source>
</evidence>
<feature type="compositionally biased region" description="Pro residues" evidence="6">
    <location>
        <begin position="1173"/>
        <end position="1186"/>
    </location>
</feature>
<dbReference type="GO" id="GO:0005737">
    <property type="term" value="C:cytoplasm"/>
    <property type="evidence" value="ECO:0007669"/>
    <property type="project" value="TreeGrafter"/>
</dbReference>
<feature type="compositionally biased region" description="Basic and acidic residues" evidence="6">
    <location>
        <begin position="1134"/>
        <end position="1145"/>
    </location>
</feature>
<dbReference type="Proteomes" id="UP000016924">
    <property type="component" value="Unassembled WGS sequence"/>
</dbReference>
<proteinExistence type="inferred from homology"/>
<dbReference type="Gene3D" id="1.10.418.20">
    <property type="match status" value="2"/>
</dbReference>
<evidence type="ECO:0000313" key="9">
    <source>
        <dbReference type="Proteomes" id="UP000016924"/>
    </source>
</evidence>
<feature type="compositionally biased region" description="Basic and acidic residues" evidence="6">
    <location>
        <begin position="986"/>
        <end position="996"/>
    </location>
</feature>